<name>A0AC34GNG5_9BILA</name>
<accession>A0AC34GNG5</accession>
<dbReference type="Proteomes" id="UP000887579">
    <property type="component" value="Unplaced"/>
</dbReference>
<evidence type="ECO:0000313" key="1">
    <source>
        <dbReference type="Proteomes" id="UP000887579"/>
    </source>
</evidence>
<sequence length="562" mass="64496">MEPARHVEQIEIIEHSVTEGRRPISAEVISGYIPQSTEYRTTSENFVTTTAASGAPFNENERRFHLTGERDFSREPSFLHHSAAGLRDLIPPPVLHSTPERNPGGINNYGYDVHEVHTSEGGARIVQSHGSGIAEISPKITNSSLYMHDRSLDTTIHNQSGVKSKEVGFKSGSANVSGSNSEHLHSILKSSDEGWRRFAADENSLTRKDSYKKMQDQVENASVYAPSSNATMITKGSKEKWAYNESGRDDRSFGQKVKDFFSNVYDAIRNIKWTSKAVRSFILLFLCLLLLIFILYLILNSIFAPYSVRSLYMYPPVCEECFKKNPSAVTYRDPSKVYIHYYSPAQAHFEMIGNPPLKSNSFTAVDFDTGYVAIADHALTDDNGRHTTCFLMELDRNALPSIDVLQDGLASSYEEVRTQFGWQEYWQYVPEKIDAAQAQSKFRDRIRDCENVKWYFLKHTVYTKDEYCSDCYDFCLPDYAVQRRQKYDDHVTVNIRRLNCFRLYVPEWTKFQVRTDATGGHWEYPMKAQNTQRDSDGEWTNWAPSNYYQQQQQSTNLLHQPQ</sequence>
<organism evidence="1 2">
    <name type="scientific">Panagrolaimus sp. ES5</name>
    <dbReference type="NCBI Taxonomy" id="591445"/>
    <lineage>
        <taxon>Eukaryota</taxon>
        <taxon>Metazoa</taxon>
        <taxon>Ecdysozoa</taxon>
        <taxon>Nematoda</taxon>
        <taxon>Chromadorea</taxon>
        <taxon>Rhabditida</taxon>
        <taxon>Tylenchina</taxon>
        <taxon>Panagrolaimomorpha</taxon>
        <taxon>Panagrolaimoidea</taxon>
        <taxon>Panagrolaimidae</taxon>
        <taxon>Panagrolaimus</taxon>
    </lineage>
</organism>
<dbReference type="WBParaSite" id="ES5_v2.g4494.t1">
    <property type="protein sequence ID" value="ES5_v2.g4494.t1"/>
    <property type="gene ID" value="ES5_v2.g4494"/>
</dbReference>
<proteinExistence type="predicted"/>
<reference evidence="2" key="1">
    <citation type="submission" date="2022-11" db="UniProtKB">
        <authorList>
            <consortium name="WormBaseParasite"/>
        </authorList>
    </citation>
    <scope>IDENTIFICATION</scope>
</reference>
<evidence type="ECO:0000313" key="2">
    <source>
        <dbReference type="WBParaSite" id="ES5_v2.g4494.t1"/>
    </source>
</evidence>
<protein>
    <submittedName>
        <fullName evidence="2">BRICHOS domain-containing protein</fullName>
    </submittedName>
</protein>